<evidence type="ECO:0000313" key="6">
    <source>
        <dbReference type="Proteomes" id="UP001344906"/>
    </source>
</evidence>
<dbReference type="InterPro" id="IPR003033">
    <property type="entry name" value="SCP2_sterol-bd_dom"/>
</dbReference>
<dbReference type="InterPro" id="IPR008928">
    <property type="entry name" value="6-hairpin_glycosidase_sf"/>
</dbReference>
<dbReference type="SUPFAM" id="SSF55718">
    <property type="entry name" value="SCP-like"/>
    <property type="match status" value="1"/>
</dbReference>
<accession>A0ABQ6FQC3</accession>
<name>A0ABQ6FQC3_9CHLR</name>
<dbReference type="Gene3D" id="1.50.10.10">
    <property type="match status" value="1"/>
</dbReference>
<feature type="region of interest" description="Disordered" evidence="1">
    <location>
        <begin position="109"/>
        <end position="144"/>
    </location>
</feature>
<dbReference type="SUPFAM" id="SSF48208">
    <property type="entry name" value="Six-hairpin glycosidases"/>
    <property type="match status" value="1"/>
</dbReference>
<keyword evidence="6" id="KW-1185">Reference proteome</keyword>
<feature type="domain" description="SCP2" evidence="2">
    <location>
        <begin position="24"/>
        <end position="105"/>
    </location>
</feature>
<evidence type="ECO:0000259" key="4">
    <source>
        <dbReference type="Pfam" id="PF22422"/>
    </source>
</evidence>
<evidence type="ECO:0000256" key="1">
    <source>
        <dbReference type="SAM" id="MobiDB-lite"/>
    </source>
</evidence>
<feature type="compositionally biased region" description="Acidic residues" evidence="1">
    <location>
        <begin position="113"/>
        <end position="127"/>
    </location>
</feature>
<organism evidence="5 6">
    <name type="scientific">Dictyobacter halimunensis</name>
    <dbReference type="NCBI Taxonomy" id="3026934"/>
    <lineage>
        <taxon>Bacteria</taxon>
        <taxon>Bacillati</taxon>
        <taxon>Chloroflexota</taxon>
        <taxon>Ktedonobacteria</taxon>
        <taxon>Ktedonobacterales</taxon>
        <taxon>Dictyobacteraceae</taxon>
        <taxon>Dictyobacter</taxon>
    </lineage>
</organism>
<dbReference type="InterPro" id="IPR032856">
    <property type="entry name" value="GDE_N_bis"/>
</dbReference>
<dbReference type="Pfam" id="PF14742">
    <property type="entry name" value="GDE_N_bis"/>
    <property type="match status" value="1"/>
</dbReference>
<dbReference type="InterPro" id="IPR036527">
    <property type="entry name" value="SCP2_sterol-bd_dom_sf"/>
</dbReference>
<gene>
    <name evidence="5" type="ORF">KDH_23390</name>
</gene>
<protein>
    <submittedName>
        <fullName evidence="5">Amylo-alpha-1,6-glucosidase</fullName>
    </submittedName>
</protein>
<feature type="domain" description="Mannosylglycerate hydrolase MGH1-like glycoside hydrolase" evidence="4">
    <location>
        <begin position="572"/>
        <end position="726"/>
    </location>
</feature>
<proteinExistence type="predicted"/>
<dbReference type="Gene3D" id="3.30.1050.10">
    <property type="entry name" value="SCP2 sterol-binding domain"/>
    <property type="match status" value="1"/>
</dbReference>
<comment type="caution">
    <text evidence="5">The sequence shown here is derived from an EMBL/GenBank/DDBJ whole genome shotgun (WGS) entry which is preliminary data.</text>
</comment>
<dbReference type="Pfam" id="PF02036">
    <property type="entry name" value="SCP2"/>
    <property type="match status" value="1"/>
</dbReference>
<dbReference type="InterPro" id="IPR054491">
    <property type="entry name" value="MGH1-like_GH"/>
</dbReference>
<dbReference type="RefSeq" id="WP_338249883.1">
    <property type="nucleotide sequence ID" value="NZ_BSRI01000001.1"/>
</dbReference>
<evidence type="ECO:0000259" key="2">
    <source>
        <dbReference type="Pfam" id="PF02036"/>
    </source>
</evidence>
<dbReference type="Proteomes" id="UP001344906">
    <property type="component" value="Unassembled WGS sequence"/>
</dbReference>
<sequence>MIEMASNTADFFEQLANMGSNKWLRGVNGTCRFDIYGFGSRYLTIDDGQLTLSESSDEADAMIAGNVADFDLVVTGKYNLLTAYMRSIFTCGGSVALLFAVQRLFPPPTASEQDLEPDETQFEEESDPVPPPIPAFNEKAPPKTTQTVSMISGSTFVVSDTRGDIDASPTNTQGLFSTDTRFLSCWRLTINGVFPRGLATDDVQYHSMSFFLAPTTGTVYVDAALSVIRTRTIGHGFHEQLRIISHSNKAVDLNVRIEVGADFADIFEMKDSLQKKGSYAQEIEEHRLILRYQREAFVRETWITCDQPCTMASDAISFAVHIEPQESWTAEIDVVVAKAGIEEHTVPMEGDARAEMRRDLDDWLAAAPDLRCEWPELDRIYQQSMVDLASLRLYLKSLPGQALPAAGLPWFMAVFGRDSLITSFQALPFAPELAITTLRNLAYRQGCYVDEFRDEEPGKIIHESRFGEMTAFEERPHSPYYGAADSTPLFLILLDEVERWTGNTQLVMEMEHNARAALDWIDTYGDINGDGYVEYNRRNKKTGLVNQCWKDSWNSILFADGTNSHLPRTLCEIQGYVYDAKRRCARLARDIWGDPTFAAKLEREAAELKERFNRDFWLEDKGYFALAIDGQGRKVDSLTSNIGHLLWSGIVEDDKVESCVRHLMGHRLFSGWGVRTMAEGDGGYNPIGYHNGTIWPHDNSLIAYGLARNGYKKEANQVAMGILQAATYFNYRLPEAFAGYDRSMTDYPVEYPTACSPQAWATAAPLLLLRTILGLEPIDDHLLVNPYLPDELQELMIFNIPGRWGRVDAFGRSKSNDRPLRRGPLTR</sequence>
<evidence type="ECO:0000259" key="3">
    <source>
        <dbReference type="Pfam" id="PF14742"/>
    </source>
</evidence>
<dbReference type="InterPro" id="IPR012341">
    <property type="entry name" value="6hp_glycosidase-like_sf"/>
</dbReference>
<evidence type="ECO:0000313" key="5">
    <source>
        <dbReference type="EMBL" id="GLV55495.1"/>
    </source>
</evidence>
<dbReference type="Pfam" id="PF22422">
    <property type="entry name" value="MGH1-like_GH"/>
    <property type="match status" value="1"/>
</dbReference>
<feature type="domain" description="Putative glycogen debranching enzyme N-terminal" evidence="3">
    <location>
        <begin position="153"/>
        <end position="332"/>
    </location>
</feature>
<dbReference type="EMBL" id="BSRI01000001">
    <property type="protein sequence ID" value="GLV55495.1"/>
    <property type="molecule type" value="Genomic_DNA"/>
</dbReference>
<reference evidence="5 6" key="1">
    <citation type="submission" date="2023-02" db="EMBL/GenBank/DDBJ databases">
        <title>Dictyobacter halimunensis sp. nov., a new member of the class Ktedonobacteria from forest soil in a geothermal area.</title>
        <authorList>
            <person name="Rachmania M.K."/>
            <person name="Ningsih F."/>
            <person name="Sakai Y."/>
            <person name="Yabe S."/>
            <person name="Yokota A."/>
            <person name="Sjamsuridzal W."/>
        </authorList>
    </citation>
    <scope>NUCLEOTIDE SEQUENCE [LARGE SCALE GENOMIC DNA]</scope>
    <source>
        <strain evidence="5 6">S3.2.2.5</strain>
    </source>
</reference>